<reference evidence="4 5" key="1">
    <citation type="submission" date="2023-09" db="EMBL/GenBank/DDBJ databases">
        <authorList>
            <person name="Rey-Velasco X."/>
        </authorList>
    </citation>
    <scope>NUCLEOTIDE SEQUENCE [LARGE SCALE GENOMIC DNA]</scope>
    <source>
        <strain evidence="4 5">F297</strain>
    </source>
</reference>
<dbReference type="PANTHER" id="PTHR22912">
    <property type="entry name" value="DISULFIDE OXIDOREDUCTASE"/>
    <property type="match status" value="1"/>
</dbReference>
<comment type="similarity">
    <text evidence="1">Belongs to the class-I pyridine nucleotide-disulfide oxidoreductase family.</text>
</comment>
<feature type="domain" description="Pyridine nucleotide-disulphide oxidoreductase dimerisation" evidence="3">
    <location>
        <begin position="1"/>
        <end position="55"/>
    </location>
</feature>
<dbReference type="EC" id="1.8.1.4" evidence="4"/>
<feature type="non-terminal residue" evidence="4">
    <location>
        <position position="1"/>
    </location>
</feature>
<dbReference type="Pfam" id="PF02852">
    <property type="entry name" value="Pyr_redox_dim"/>
    <property type="match status" value="1"/>
</dbReference>
<comment type="caution">
    <text evidence="4">The sequence shown here is derived from an EMBL/GenBank/DDBJ whole genome shotgun (WGS) entry which is preliminary data.</text>
</comment>
<dbReference type="PANTHER" id="PTHR22912:SF151">
    <property type="entry name" value="DIHYDROLIPOYL DEHYDROGENASE, MITOCHONDRIAL"/>
    <property type="match status" value="1"/>
</dbReference>
<evidence type="ECO:0000259" key="3">
    <source>
        <dbReference type="Pfam" id="PF02852"/>
    </source>
</evidence>
<dbReference type="InterPro" id="IPR016156">
    <property type="entry name" value="FAD/NAD-linked_Rdtase_dimer_sf"/>
</dbReference>
<keyword evidence="2" id="KW-0520">NAD</keyword>
<name>A0ABU3CYC7_9FLAO</name>
<dbReference type="EMBL" id="JAVRHP010000107">
    <property type="protein sequence ID" value="MDT0651374.1"/>
    <property type="molecule type" value="Genomic_DNA"/>
</dbReference>
<dbReference type="GO" id="GO:0004148">
    <property type="term" value="F:dihydrolipoyl dehydrogenase (NADH) activity"/>
    <property type="evidence" value="ECO:0007669"/>
    <property type="project" value="UniProtKB-EC"/>
</dbReference>
<dbReference type="Proteomes" id="UP001248819">
    <property type="component" value="Unassembled WGS sequence"/>
</dbReference>
<dbReference type="Gene3D" id="3.30.390.30">
    <property type="match status" value="1"/>
</dbReference>
<dbReference type="PRINTS" id="PR00411">
    <property type="entry name" value="PNDRDTASEI"/>
</dbReference>
<gene>
    <name evidence="4" type="ORF">RM529_14560</name>
</gene>
<dbReference type="InterPro" id="IPR004099">
    <property type="entry name" value="Pyr_nucl-diS_OxRdtase_dimer"/>
</dbReference>
<dbReference type="SUPFAM" id="SSF55424">
    <property type="entry name" value="FAD/NAD-linked reductases, dimerisation (C-terminal) domain"/>
    <property type="match status" value="1"/>
</dbReference>
<dbReference type="InterPro" id="IPR050151">
    <property type="entry name" value="Class-I_Pyr_Nuc-Dis_Oxidored"/>
</dbReference>
<evidence type="ECO:0000313" key="5">
    <source>
        <dbReference type="Proteomes" id="UP001248819"/>
    </source>
</evidence>
<evidence type="ECO:0000313" key="4">
    <source>
        <dbReference type="EMBL" id="MDT0651374.1"/>
    </source>
</evidence>
<evidence type="ECO:0000256" key="1">
    <source>
        <dbReference type="ARBA" id="ARBA00007532"/>
    </source>
</evidence>
<keyword evidence="5" id="KW-1185">Reference proteome</keyword>
<protein>
    <submittedName>
        <fullName evidence="4">Dihydrolipoyl dehydrogenase</fullName>
        <ecNumber evidence="4">1.8.1.4</ecNumber>
    </submittedName>
</protein>
<evidence type="ECO:0000256" key="2">
    <source>
        <dbReference type="ARBA" id="ARBA00023027"/>
    </source>
</evidence>
<accession>A0ABU3CYC7</accession>
<proteinExistence type="inferred from homology"/>
<keyword evidence="4" id="KW-0560">Oxidoreductase</keyword>
<sequence length="67" mass="7345">ADKETDEILGVHMIGPRIADSYTEAVVAMEFRAAAEDIARMSHGHPTFSETFKEACLAATEDRALHI</sequence>
<organism evidence="4 5">
    <name type="scientific">Autumnicola edwardsiae</name>
    <dbReference type="NCBI Taxonomy" id="3075594"/>
    <lineage>
        <taxon>Bacteria</taxon>
        <taxon>Pseudomonadati</taxon>
        <taxon>Bacteroidota</taxon>
        <taxon>Flavobacteriia</taxon>
        <taxon>Flavobacteriales</taxon>
        <taxon>Flavobacteriaceae</taxon>
        <taxon>Autumnicola</taxon>
    </lineage>
</organism>